<keyword evidence="8" id="KW-1185">Reference proteome</keyword>
<feature type="transmembrane region" description="Helical" evidence="5">
    <location>
        <begin position="46"/>
        <end position="63"/>
    </location>
</feature>
<feature type="domain" description="Mechanosensitive ion channel MscS" evidence="6">
    <location>
        <begin position="160"/>
        <end position="208"/>
    </location>
</feature>
<proteinExistence type="predicted"/>
<evidence type="ECO:0000256" key="1">
    <source>
        <dbReference type="ARBA" id="ARBA00004370"/>
    </source>
</evidence>
<protein>
    <submittedName>
        <fullName evidence="7">Mechanosensitive ion channel family protein</fullName>
    </submittedName>
</protein>
<feature type="transmembrane region" description="Helical" evidence="5">
    <location>
        <begin position="118"/>
        <end position="142"/>
    </location>
</feature>
<organism evidence="7 8">
    <name type="scientific">Pontibacter populi</name>
    <dbReference type="NCBI Taxonomy" id="890055"/>
    <lineage>
        <taxon>Bacteria</taxon>
        <taxon>Pseudomonadati</taxon>
        <taxon>Bacteroidota</taxon>
        <taxon>Cytophagia</taxon>
        <taxon>Cytophagales</taxon>
        <taxon>Hymenobacteraceae</taxon>
        <taxon>Pontibacter</taxon>
    </lineage>
</organism>
<name>A0ABV1RY18_9BACT</name>
<evidence type="ECO:0000259" key="6">
    <source>
        <dbReference type="Pfam" id="PF00924"/>
    </source>
</evidence>
<dbReference type="PANTHER" id="PTHR30221:SF1">
    <property type="entry name" value="SMALL-CONDUCTANCE MECHANOSENSITIVE CHANNEL"/>
    <property type="match status" value="1"/>
</dbReference>
<evidence type="ECO:0000256" key="4">
    <source>
        <dbReference type="ARBA" id="ARBA00023136"/>
    </source>
</evidence>
<evidence type="ECO:0000256" key="2">
    <source>
        <dbReference type="ARBA" id="ARBA00022692"/>
    </source>
</evidence>
<evidence type="ECO:0000313" key="7">
    <source>
        <dbReference type="EMBL" id="MER2999270.1"/>
    </source>
</evidence>
<keyword evidence="3 5" id="KW-1133">Transmembrane helix</keyword>
<keyword evidence="4 5" id="KW-0472">Membrane</keyword>
<dbReference type="PANTHER" id="PTHR30221">
    <property type="entry name" value="SMALL-CONDUCTANCE MECHANOSENSITIVE CHANNEL"/>
    <property type="match status" value="1"/>
</dbReference>
<feature type="transmembrane region" description="Helical" evidence="5">
    <location>
        <begin position="148"/>
        <end position="172"/>
    </location>
</feature>
<evidence type="ECO:0000256" key="5">
    <source>
        <dbReference type="SAM" id="Phobius"/>
    </source>
</evidence>
<gene>
    <name evidence="7" type="ORF">ABS362_17090</name>
</gene>
<dbReference type="Pfam" id="PF00924">
    <property type="entry name" value="MS_channel_2nd"/>
    <property type="match status" value="1"/>
</dbReference>
<reference evidence="7 8" key="1">
    <citation type="submission" date="2024-06" db="EMBL/GenBank/DDBJ databases">
        <title>Pontibacter populi HYL7-15.</title>
        <authorList>
            <person name="Kim M.K."/>
        </authorList>
    </citation>
    <scope>NUCLEOTIDE SEQUENCE [LARGE SCALE GENOMIC DNA]</scope>
    <source>
        <strain evidence="7 8">HYL7-15</strain>
    </source>
</reference>
<accession>A0ABV1RY18</accession>
<evidence type="ECO:0000256" key="3">
    <source>
        <dbReference type="ARBA" id="ARBA00022989"/>
    </source>
</evidence>
<keyword evidence="2 5" id="KW-0812">Transmembrane</keyword>
<sequence length="355" mass="41090">MEEEYNTESNHLRDSHRIRKELEKFQAKGPGPQQEFVKPKKERTSLLVYGTVFLVTVVLYYLLRLESFHIRSKYLPLLQSLLAGVMFITVVLFFTRLLTSLLKTRIRSPVTSYNVQRIINLGAALLVVFILISTLFVNWYAAVVSLGVASLILGLALQNPITSFFGWVYILLRKPYEVGDRIKIGDMTGDVIELGYFDTTLWEFNGDYLSGDHPSGRVIRFANSKVFSEFVINYSWPLFPYIWNEIKFFVSYESDLPWVRQTARRVVQEDIGPEMARRVALYRNILAQTPVDEVEVRARGSVSFSAHDNTWIQVTVRFLVEPKRSGPVKRRLFSKLLEELSLQPERVMFPNTNMK</sequence>
<feature type="transmembrane region" description="Helical" evidence="5">
    <location>
        <begin position="75"/>
        <end position="98"/>
    </location>
</feature>
<dbReference type="EMBL" id="JBEOKT010000020">
    <property type="protein sequence ID" value="MER2999270.1"/>
    <property type="molecule type" value="Genomic_DNA"/>
</dbReference>
<dbReference type="Proteomes" id="UP001476807">
    <property type="component" value="Unassembled WGS sequence"/>
</dbReference>
<dbReference type="InterPro" id="IPR006685">
    <property type="entry name" value="MscS_channel_2nd"/>
</dbReference>
<comment type="caution">
    <text evidence="7">The sequence shown here is derived from an EMBL/GenBank/DDBJ whole genome shotgun (WGS) entry which is preliminary data.</text>
</comment>
<dbReference type="RefSeq" id="WP_350413967.1">
    <property type="nucleotide sequence ID" value="NZ_JBEOKT010000020.1"/>
</dbReference>
<dbReference type="InterPro" id="IPR045275">
    <property type="entry name" value="MscS_archaea/bacteria_type"/>
</dbReference>
<dbReference type="Gene3D" id="2.30.30.60">
    <property type="match status" value="1"/>
</dbReference>
<dbReference type="InterPro" id="IPR010920">
    <property type="entry name" value="LSM_dom_sf"/>
</dbReference>
<dbReference type="InterPro" id="IPR023408">
    <property type="entry name" value="MscS_beta-dom_sf"/>
</dbReference>
<dbReference type="Gene3D" id="1.10.287.1260">
    <property type="match status" value="1"/>
</dbReference>
<evidence type="ECO:0000313" key="8">
    <source>
        <dbReference type="Proteomes" id="UP001476807"/>
    </source>
</evidence>
<dbReference type="SUPFAM" id="SSF50182">
    <property type="entry name" value="Sm-like ribonucleoproteins"/>
    <property type="match status" value="1"/>
</dbReference>
<comment type="subcellular location">
    <subcellularLocation>
        <location evidence="1">Membrane</location>
    </subcellularLocation>
</comment>